<dbReference type="CDD" id="cd07542">
    <property type="entry name" value="P-type_ATPase_cation"/>
    <property type="match status" value="1"/>
</dbReference>
<dbReference type="InterPro" id="IPR059000">
    <property type="entry name" value="ATPase_P-type_domA"/>
</dbReference>
<evidence type="ECO:0000256" key="6">
    <source>
        <dbReference type="ARBA" id="ARBA00022741"/>
    </source>
</evidence>
<dbReference type="InterPro" id="IPR023299">
    <property type="entry name" value="ATPase_P-typ_cyto_dom_N"/>
</dbReference>
<dbReference type="NCBIfam" id="TIGR01494">
    <property type="entry name" value="ATPase_P-type"/>
    <property type="match status" value="2"/>
</dbReference>
<evidence type="ECO:0000256" key="9">
    <source>
        <dbReference type="ARBA" id="ARBA00022967"/>
    </source>
</evidence>
<organism evidence="17 18">
    <name type="scientific">Priapulus caudatus</name>
    <name type="common">Priapulid worm</name>
    <dbReference type="NCBI Taxonomy" id="37621"/>
    <lineage>
        <taxon>Eukaryota</taxon>
        <taxon>Metazoa</taxon>
        <taxon>Ecdysozoa</taxon>
        <taxon>Scalidophora</taxon>
        <taxon>Priapulida</taxon>
        <taxon>Priapulimorpha</taxon>
        <taxon>Priapulimorphida</taxon>
        <taxon>Priapulidae</taxon>
        <taxon>Priapulus</taxon>
    </lineage>
</organism>
<dbReference type="PANTHER" id="PTHR45630">
    <property type="entry name" value="CATION-TRANSPORTING ATPASE-RELATED"/>
    <property type="match status" value="1"/>
</dbReference>
<dbReference type="Gene3D" id="3.40.50.1000">
    <property type="entry name" value="HAD superfamily/HAD-like"/>
    <property type="match status" value="1"/>
</dbReference>
<evidence type="ECO:0000256" key="11">
    <source>
        <dbReference type="ARBA" id="ARBA00023136"/>
    </source>
</evidence>
<comment type="catalytic activity">
    <reaction evidence="12 13">
        <text>ATP + H2O = ADP + phosphate + H(+)</text>
        <dbReference type="Rhea" id="RHEA:13065"/>
        <dbReference type="ChEBI" id="CHEBI:15377"/>
        <dbReference type="ChEBI" id="CHEBI:15378"/>
        <dbReference type="ChEBI" id="CHEBI:30616"/>
        <dbReference type="ChEBI" id="CHEBI:43474"/>
        <dbReference type="ChEBI" id="CHEBI:456216"/>
    </reaction>
</comment>
<evidence type="ECO:0000256" key="10">
    <source>
        <dbReference type="ARBA" id="ARBA00022989"/>
    </source>
</evidence>
<dbReference type="InterPro" id="IPR006544">
    <property type="entry name" value="P-type_TPase_V"/>
</dbReference>
<dbReference type="PRINTS" id="PR00119">
    <property type="entry name" value="CATATPASE"/>
</dbReference>
<feature type="transmembrane region" description="Helical" evidence="13">
    <location>
        <begin position="1094"/>
        <end position="1113"/>
    </location>
</feature>
<evidence type="ECO:0000256" key="13">
    <source>
        <dbReference type="RuleBase" id="RU362082"/>
    </source>
</evidence>
<evidence type="ECO:0000256" key="5">
    <source>
        <dbReference type="ARBA" id="ARBA00022723"/>
    </source>
</evidence>
<keyword evidence="10 13" id="KW-1133">Transmembrane helix</keyword>
<evidence type="ECO:0000256" key="7">
    <source>
        <dbReference type="ARBA" id="ARBA00022840"/>
    </source>
</evidence>
<feature type="transmembrane region" description="Helical" evidence="13">
    <location>
        <begin position="1061"/>
        <end position="1082"/>
    </location>
</feature>
<keyword evidence="9 13" id="KW-1278">Translocase</keyword>
<keyword evidence="6 13" id="KW-0547">Nucleotide-binding</keyword>
<dbReference type="InterPro" id="IPR008250">
    <property type="entry name" value="ATPase_P-typ_transduc_dom_A_sf"/>
</dbReference>
<feature type="domain" description="P-type ATPase A" evidence="15">
    <location>
        <begin position="317"/>
        <end position="431"/>
    </location>
</feature>
<evidence type="ECO:0000256" key="14">
    <source>
        <dbReference type="SAM" id="MobiDB-lite"/>
    </source>
</evidence>
<keyword evidence="4 13" id="KW-0812">Transmembrane</keyword>
<dbReference type="PROSITE" id="PS00154">
    <property type="entry name" value="ATPASE_E1_E2"/>
    <property type="match status" value="1"/>
</dbReference>
<evidence type="ECO:0000259" key="15">
    <source>
        <dbReference type="Pfam" id="PF00122"/>
    </source>
</evidence>
<sequence>MAIASSPATDGAGCDGSATEKLPAAAAEEDVITESPYAATRASWSAYAYARQPSQPLLPGLRSGDLILEIWGYKKHRVKHMLTWMGIVLTLGMLRLVFHWLPQYYVKASHQQCPLEEAEKILLRDQHFQWFIHDVHIITPPEDPSSRHSADVSLHQMGEVAHKPYLVVPGKQGTFKEVSQIKYFTSKKVKYIWNTASQNFVRLTSFDEDTPCSFFYTCKGLLDEDQEIRQLVYDTNEIKVRLWPIYEIVYREIVNPFYVFQLFSCLLWYFDEYWIYATCIVVMTASSLTFYVYSFRKMQTELRDKVVSHDVITVWRTGEAYVDVETEKLVPGDVIVIPPHGCVMQCDAVLVSGNCIVNESMLTGESVPVTKTPLPNPKGEEVSYSIKQHSRHTLFCGTKIIQTRYYGNEKVKAVVVRTGFSTAKGELVRAIMFPKPIDFKFNRHSYYFVLCLGGCALVGLIYTFIVMSRSGVPVGQMVIRALDIITIAVPPALPAALTIGIVYARERLKKKHIYCLSQNSINICGVINAVCFDKTGTLTEDGLDMWGVAPVENSRFQREVQDASTLPHNDDLQCCMAACHSLTVIDGDIVGDPLDLKMFESTGWELEEPGIDDTVKFDQMMPTVVRPRKPDIVTSSESVEHNTPFEVGIVRQFTFSSSLQRMSVITRKLGAANFQLYVKGSPEMIISLSKPETVPGDFSTHLHAYTRQGYRVIGVACKPLPHLTWVKAQRITRDRVEHDLDFLGLLVMENRLKRESAPVIKILRDVSIRTMMITGDNMLTALSVARDCGMIDKDAEVVLVSATYDSVSFVPEECPQQDENIMEVGEKANKKDGRRQNQYHFATTGPSFAMIRDYHSELLPRLILRGTVYARMNPDQKAQLIEHVQDVGYNVAMCGDGANDCGALKTAHTGISLSEAEASVASPFTSLQQNIKCVPTVIREGRAALVTSFGMFKYMACYSLTQFVSVMILYWLGASLTDLEFLWIDLFLLTVLGVLFGRTGAYPILVKETPPASLMSVTPLLSVFCQMTIITIIQVVSYVFITTQPWFVPFERNDEEEYDSYENHVVFVVSQFQYITLAFVFSKGAPYRNTVLSNRLLCVTFVLLTAACVYITIYPADWLVRIMELKPPPDIKFSALLVLIAVVNFFICVICEMFFVDYLFFRVLRSKVAWLRRKKREYDVIESELLADPSWPPIDRSAKAAVQARSNCLAVETTSLPTETATMTDASPQQTLTDAAPQQTLIDTGVQLADVSLLESATDDDDAPAESPDDGESARFEYSSL</sequence>
<evidence type="ECO:0000256" key="3">
    <source>
        <dbReference type="ARBA" id="ARBA00022553"/>
    </source>
</evidence>
<dbReference type="Gene3D" id="3.40.1110.10">
    <property type="entry name" value="Calcium-transporting ATPase, cytoplasmic domain N"/>
    <property type="match status" value="1"/>
</dbReference>
<feature type="transmembrane region" description="Helical" evidence="13">
    <location>
        <begin position="1017"/>
        <end position="1041"/>
    </location>
</feature>
<feature type="transmembrane region" description="Helical" evidence="13">
    <location>
        <begin position="477"/>
        <end position="504"/>
    </location>
</feature>
<keyword evidence="5 13" id="KW-0479">Metal-binding</keyword>
<evidence type="ECO:0000256" key="2">
    <source>
        <dbReference type="ARBA" id="ARBA00006000"/>
    </source>
</evidence>
<feature type="region of interest" description="Disordered" evidence="14">
    <location>
        <begin position="1253"/>
        <end position="1281"/>
    </location>
</feature>
<feature type="domain" description="P5B-type ATPase N-terminal" evidence="16">
    <location>
        <begin position="65"/>
        <end position="194"/>
    </location>
</feature>
<dbReference type="SUPFAM" id="SSF81653">
    <property type="entry name" value="Calcium ATPase, transduction domain A"/>
    <property type="match status" value="1"/>
</dbReference>
<dbReference type="Gene3D" id="2.70.150.10">
    <property type="entry name" value="Calcium-transporting ATPase, cytoplasmic transduction domain A"/>
    <property type="match status" value="1"/>
</dbReference>
<dbReference type="Pfam" id="PF12409">
    <property type="entry name" value="P5-ATPase"/>
    <property type="match status" value="1"/>
</dbReference>
<dbReference type="Proteomes" id="UP000695022">
    <property type="component" value="Unplaced"/>
</dbReference>
<dbReference type="SFLD" id="SFLDS00003">
    <property type="entry name" value="Haloacid_Dehalogenase"/>
    <property type="match status" value="1"/>
</dbReference>
<evidence type="ECO:0000313" key="17">
    <source>
        <dbReference type="Proteomes" id="UP000695022"/>
    </source>
</evidence>
<feature type="transmembrane region" description="Helical" evidence="13">
    <location>
        <begin position="986"/>
        <end position="1005"/>
    </location>
</feature>
<evidence type="ECO:0000256" key="8">
    <source>
        <dbReference type="ARBA" id="ARBA00022842"/>
    </source>
</evidence>
<gene>
    <name evidence="18" type="primary">LOC106807988</name>
</gene>
<evidence type="ECO:0000256" key="12">
    <source>
        <dbReference type="ARBA" id="ARBA00049360"/>
    </source>
</evidence>
<dbReference type="PANTHER" id="PTHR45630:SF8">
    <property type="entry name" value="CATION-TRANSPORTING ATPASE"/>
    <property type="match status" value="1"/>
</dbReference>
<feature type="transmembrane region" description="Helical" evidence="13">
    <location>
        <begin position="1133"/>
        <end position="1164"/>
    </location>
</feature>
<evidence type="ECO:0000259" key="16">
    <source>
        <dbReference type="Pfam" id="PF12409"/>
    </source>
</evidence>
<feature type="transmembrane region" description="Helical" evidence="13">
    <location>
        <begin position="275"/>
        <end position="293"/>
    </location>
</feature>
<feature type="transmembrane region" description="Helical" evidence="13">
    <location>
        <begin position="445"/>
        <end position="465"/>
    </location>
</feature>
<keyword evidence="7 13" id="KW-0067">ATP-binding</keyword>
<dbReference type="NCBIfam" id="TIGR01657">
    <property type="entry name" value="P-ATPase-V"/>
    <property type="match status" value="1"/>
</dbReference>
<keyword evidence="17" id="KW-1185">Reference proteome</keyword>
<evidence type="ECO:0000256" key="4">
    <source>
        <dbReference type="ARBA" id="ARBA00022692"/>
    </source>
</evidence>
<dbReference type="SFLD" id="SFLDG00002">
    <property type="entry name" value="C1.7:_P-type_atpase_like"/>
    <property type="match status" value="1"/>
</dbReference>
<dbReference type="SUPFAM" id="SSF81665">
    <property type="entry name" value="Calcium ATPase, transmembrane domain M"/>
    <property type="match status" value="1"/>
</dbReference>
<dbReference type="InterPro" id="IPR018303">
    <property type="entry name" value="ATPase_P-typ_P_site"/>
</dbReference>
<feature type="transmembrane region" description="Helical" evidence="13">
    <location>
        <begin position="955"/>
        <end position="974"/>
    </location>
</feature>
<protein>
    <recommendedName>
        <fullName evidence="13">Cation-transporting ATPase</fullName>
        <ecNumber evidence="13">7.2.2.-</ecNumber>
    </recommendedName>
</protein>
<dbReference type="SUPFAM" id="SSF81660">
    <property type="entry name" value="Metal cation-transporting ATPase, ATP-binding domain N"/>
    <property type="match status" value="1"/>
</dbReference>
<dbReference type="InterPro" id="IPR023214">
    <property type="entry name" value="HAD_sf"/>
</dbReference>
<dbReference type="SUPFAM" id="SSF56784">
    <property type="entry name" value="HAD-like"/>
    <property type="match status" value="1"/>
</dbReference>
<keyword evidence="8 13" id="KW-0460">Magnesium</keyword>
<dbReference type="InterPro" id="IPR001757">
    <property type="entry name" value="P_typ_ATPase"/>
</dbReference>
<keyword evidence="3" id="KW-0597">Phosphoprotein</keyword>
<dbReference type="InterPro" id="IPR044492">
    <property type="entry name" value="P_typ_ATPase_HD_dom"/>
</dbReference>
<dbReference type="InterPro" id="IPR047819">
    <property type="entry name" value="P5A-ATPase_N"/>
</dbReference>
<dbReference type="Pfam" id="PF13246">
    <property type="entry name" value="Cation_ATPase"/>
    <property type="match status" value="1"/>
</dbReference>
<evidence type="ECO:0000313" key="18">
    <source>
        <dbReference type="RefSeq" id="XP_014666011.1"/>
    </source>
</evidence>
<accession>A0ABM1E1E0</accession>
<feature type="transmembrane region" description="Helical" evidence="13">
    <location>
        <begin position="81"/>
        <end position="101"/>
    </location>
</feature>
<comment type="similarity">
    <text evidence="2 13">Belongs to the cation transport ATPase (P-type) (TC 3.A.3) family. Type V subfamily.</text>
</comment>
<evidence type="ECO:0000256" key="1">
    <source>
        <dbReference type="ARBA" id="ARBA00004141"/>
    </source>
</evidence>
<feature type="transmembrane region" description="Helical" evidence="13">
    <location>
        <begin position="248"/>
        <end position="269"/>
    </location>
</feature>
<dbReference type="InterPro" id="IPR023298">
    <property type="entry name" value="ATPase_P-typ_TM_dom_sf"/>
</dbReference>
<feature type="compositionally biased region" description="Acidic residues" evidence="14">
    <location>
        <begin position="1257"/>
        <end position="1271"/>
    </location>
</feature>
<dbReference type="RefSeq" id="XP_014666011.1">
    <property type="nucleotide sequence ID" value="XM_014810525.1"/>
</dbReference>
<dbReference type="InterPro" id="IPR036412">
    <property type="entry name" value="HAD-like_sf"/>
</dbReference>
<name>A0ABM1E1E0_PRICU</name>
<comment type="subcellular location">
    <subcellularLocation>
        <location evidence="1 13">Membrane</location>
        <topology evidence="1 13">Multi-pass membrane protein</topology>
    </subcellularLocation>
</comment>
<dbReference type="EC" id="7.2.2.-" evidence="13"/>
<keyword evidence="11 13" id="KW-0472">Membrane</keyword>
<proteinExistence type="inferred from homology"/>
<dbReference type="InterPro" id="IPR047821">
    <property type="entry name" value="P5B-type_ATPase"/>
</dbReference>
<dbReference type="Pfam" id="PF00122">
    <property type="entry name" value="E1-E2_ATPase"/>
    <property type="match status" value="1"/>
</dbReference>
<dbReference type="SFLD" id="SFLDF00027">
    <property type="entry name" value="p-type_atpase"/>
    <property type="match status" value="1"/>
</dbReference>
<reference evidence="18" key="1">
    <citation type="submission" date="2025-08" db="UniProtKB">
        <authorList>
            <consortium name="RefSeq"/>
        </authorList>
    </citation>
    <scope>IDENTIFICATION</scope>
</reference>
<dbReference type="GeneID" id="106807988"/>